<name>A0A4P9WRN7_9FUNG</name>
<accession>A0A4P9WRN7</accession>
<dbReference type="EMBL" id="ML010817">
    <property type="protein sequence ID" value="RKO95839.1"/>
    <property type="molecule type" value="Genomic_DNA"/>
</dbReference>
<evidence type="ECO:0000256" key="1">
    <source>
        <dbReference type="SAM" id="MobiDB-lite"/>
    </source>
</evidence>
<organism evidence="2 3">
    <name type="scientific">Caulochytrium protostelioides</name>
    <dbReference type="NCBI Taxonomy" id="1555241"/>
    <lineage>
        <taxon>Eukaryota</taxon>
        <taxon>Fungi</taxon>
        <taxon>Fungi incertae sedis</taxon>
        <taxon>Chytridiomycota</taxon>
        <taxon>Chytridiomycota incertae sedis</taxon>
        <taxon>Chytridiomycetes</taxon>
        <taxon>Caulochytriales</taxon>
        <taxon>Caulochytriaceae</taxon>
        <taxon>Caulochytrium</taxon>
    </lineage>
</organism>
<feature type="region of interest" description="Disordered" evidence="1">
    <location>
        <begin position="75"/>
        <end position="166"/>
    </location>
</feature>
<sequence>MVGGLAPTAGLCRVDGTTGCDSMLEASDTSISANACVRSKSQSRVVSWVQMRAREARRWRGADADADGGKVWCWESPSAPRPPASASASITAVAGPPSGWLSGKGGHWDGGGDGRWSCPSKPDPAVSPTSIAAASDGVPDDSDADADEDDDDEGDDDDDDDREADDKGVKGFIDAVAPFIVASGAVATGGVCLSFDGQRESAVCGTTTDAAPLLPEGAGEPPACWPINAV</sequence>
<feature type="compositionally biased region" description="Acidic residues" evidence="1">
    <location>
        <begin position="138"/>
        <end position="163"/>
    </location>
</feature>
<protein>
    <submittedName>
        <fullName evidence="2">Uncharacterized protein</fullName>
    </submittedName>
</protein>
<evidence type="ECO:0000313" key="2">
    <source>
        <dbReference type="EMBL" id="RKO95839.1"/>
    </source>
</evidence>
<proteinExistence type="predicted"/>
<dbReference type="Proteomes" id="UP000268535">
    <property type="component" value="Unassembled WGS sequence"/>
</dbReference>
<evidence type="ECO:0000313" key="3">
    <source>
        <dbReference type="Proteomes" id="UP000268535"/>
    </source>
</evidence>
<gene>
    <name evidence="2" type="ORF">CAUPRSCDRAFT_12462</name>
</gene>
<reference evidence="3" key="1">
    <citation type="journal article" date="2018" name="Nat. Microbiol.">
        <title>Leveraging single-cell genomics to expand the fungal tree of life.</title>
        <authorList>
            <person name="Ahrendt S.R."/>
            <person name="Quandt C.A."/>
            <person name="Ciobanu D."/>
            <person name="Clum A."/>
            <person name="Salamov A."/>
            <person name="Andreopoulos B."/>
            <person name="Cheng J.F."/>
            <person name="Woyke T."/>
            <person name="Pelin A."/>
            <person name="Henrissat B."/>
            <person name="Reynolds N.K."/>
            <person name="Benny G.L."/>
            <person name="Smith M.E."/>
            <person name="James T.Y."/>
            <person name="Grigoriev I.V."/>
        </authorList>
    </citation>
    <scope>NUCLEOTIDE SEQUENCE [LARGE SCALE GENOMIC DNA]</scope>
    <source>
        <strain evidence="3">ATCC 52028</strain>
    </source>
</reference>
<dbReference type="AlphaFoldDB" id="A0A4P9WRN7"/>